<evidence type="ECO:0000259" key="4">
    <source>
        <dbReference type="PROSITE" id="PS50977"/>
    </source>
</evidence>
<keyword evidence="1" id="KW-0678">Repressor</keyword>
<sequence>MSKKKEQLLEQSEKLFDQHGFHTVGLKQIIKESNVALMTMYNHFASKEALILEVLRRRDERYFDILENAISNQGNLAIRLAEAHINWLRINGSNGCMFLRAKEEYSLEPSFNGEIVSFTEQHKRRLIDFFTSKGLNSNEALRLELLFEGATALAEVFAIETVATEFHHSVSSLFSE</sequence>
<dbReference type="RefSeq" id="WP_095370480.1">
    <property type="nucleotide sequence ID" value="NZ_CP022983.1"/>
</dbReference>
<dbReference type="PANTHER" id="PTHR43479:SF21">
    <property type="entry name" value="TRANSCRIPTIONAL REGULATOR, TETR FAMILY"/>
    <property type="match status" value="1"/>
</dbReference>
<dbReference type="AlphaFoldDB" id="A0A248TFD6"/>
<protein>
    <submittedName>
        <fullName evidence="5">TetR family transcriptional regulator</fullName>
    </submittedName>
</protein>
<dbReference type="Gene3D" id="1.10.357.10">
    <property type="entry name" value="Tetracycline Repressor, domain 2"/>
    <property type="match status" value="1"/>
</dbReference>
<dbReference type="KEGG" id="bko:CKF48_05930"/>
<evidence type="ECO:0000256" key="3">
    <source>
        <dbReference type="PROSITE-ProRule" id="PRU00335"/>
    </source>
</evidence>
<gene>
    <name evidence="5" type="ORF">CKF48_05930</name>
</gene>
<dbReference type="Proteomes" id="UP000215137">
    <property type="component" value="Chromosome"/>
</dbReference>
<keyword evidence="2 3" id="KW-0238">DNA-binding</keyword>
<dbReference type="SUPFAM" id="SSF46689">
    <property type="entry name" value="Homeodomain-like"/>
    <property type="match status" value="1"/>
</dbReference>
<dbReference type="GO" id="GO:0003677">
    <property type="term" value="F:DNA binding"/>
    <property type="evidence" value="ECO:0007669"/>
    <property type="project" value="UniProtKB-UniRule"/>
</dbReference>
<reference evidence="5 6" key="1">
    <citation type="submission" date="2017-08" db="EMBL/GenBank/DDBJ databases">
        <title>Complete Genome Sequence of Bacillus kochii Oregon-R-modENCODE STRAIN BDGP4, isolated from Drosophila melanogaster gut.</title>
        <authorList>
            <person name="Wan K.H."/>
            <person name="Yu C."/>
            <person name="Park S."/>
            <person name="Hammonds A.S."/>
            <person name="Booth B.W."/>
            <person name="Celniker S.E."/>
        </authorList>
    </citation>
    <scope>NUCLEOTIDE SEQUENCE [LARGE SCALE GENOMIC DNA]</scope>
    <source>
        <strain evidence="5 6">BDGP4</strain>
    </source>
</reference>
<feature type="DNA-binding region" description="H-T-H motif" evidence="3">
    <location>
        <begin position="25"/>
        <end position="44"/>
    </location>
</feature>
<organism evidence="5 6">
    <name type="scientific">Cytobacillus kochii</name>
    <dbReference type="NCBI Taxonomy" id="859143"/>
    <lineage>
        <taxon>Bacteria</taxon>
        <taxon>Bacillati</taxon>
        <taxon>Bacillota</taxon>
        <taxon>Bacilli</taxon>
        <taxon>Bacillales</taxon>
        <taxon>Bacillaceae</taxon>
        <taxon>Cytobacillus</taxon>
    </lineage>
</organism>
<feature type="domain" description="HTH tetR-type" evidence="4">
    <location>
        <begin position="2"/>
        <end position="62"/>
    </location>
</feature>
<dbReference type="OrthoDB" id="116240at2"/>
<name>A0A248TFD6_9BACI</name>
<evidence type="ECO:0000313" key="6">
    <source>
        <dbReference type="Proteomes" id="UP000215137"/>
    </source>
</evidence>
<dbReference type="InterPro" id="IPR001647">
    <property type="entry name" value="HTH_TetR"/>
</dbReference>
<evidence type="ECO:0000256" key="1">
    <source>
        <dbReference type="ARBA" id="ARBA00022491"/>
    </source>
</evidence>
<dbReference type="PRINTS" id="PR00455">
    <property type="entry name" value="HTHTETR"/>
</dbReference>
<dbReference type="PROSITE" id="PS50977">
    <property type="entry name" value="HTH_TETR_2"/>
    <property type="match status" value="1"/>
</dbReference>
<proteinExistence type="predicted"/>
<dbReference type="PANTHER" id="PTHR43479">
    <property type="entry name" value="ACREF/ENVCD OPERON REPRESSOR-RELATED"/>
    <property type="match status" value="1"/>
</dbReference>
<dbReference type="InterPro" id="IPR050624">
    <property type="entry name" value="HTH-type_Tx_Regulator"/>
</dbReference>
<accession>A0A248TFD6</accession>
<evidence type="ECO:0000313" key="5">
    <source>
        <dbReference type="EMBL" id="ASV66905.1"/>
    </source>
</evidence>
<dbReference type="EMBL" id="CP022983">
    <property type="protein sequence ID" value="ASV66905.1"/>
    <property type="molecule type" value="Genomic_DNA"/>
</dbReference>
<dbReference type="Pfam" id="PF00440">
    <property type="entry name" value="TetR_N"/>
    <property type="match status" value="1"/>
</dbReference>
<keyword evidence="6" id="KW-1185">Reference proteome</keyword>
<evidence type="ECO:0000256" key="2">
    <source>
        <dbReference type="ARBA" id="ARBA00023125"/>
    </source>
</evidence>
<dbReference type="InterPro" id="IPR009057">
    <property type="entry name" value="Homeodomain-like_sf"/>
</dbReference>